<evidence type="ECO:0000313" key="1">
    <source>
        <dbReference type="EMBL" id="KAK0602420.1"/>
    </source>
</evidence>
<gene>
    <name evidence="1" type="ORF">LWI29_033160</name>
</gene>
<reference evidence="1" key="2">
    <citation type="submission" date="2023-06" db="EMBL/GenBank/DDBJ databases">
        <authorList>
            <person name="Swenson N.G."/>
            <person name="Wegrzyn J.L."/>
            <person name="Mcevoy S.L."/>
        </authorList>
    </citation>
    <scope>NUCLEOTIDE SEQUENCE</scope>
    <source>
        <strain evidence="1">NS2018</strain>
        <tissue evidence="1">Leaf</tissue>
    </source>
</reference>
<dbReference type="EMBL" id="JAUESC010000003">
    <property type="protein sequence ID" value="KAK0602420.1"/>
    <property type="molecule type" value="Genomic_DNA"/>
</dbReference>
<reference evidence="1" key="1">
    <citation type="journal article" date="2022" name="Plant J.">
        <title>Strategies of tolerance reflected in two North American maple genomes.</title>
        <authorList>
            <person name="McEvoy S.L."/>
            <person name="Sezen U.U."/>
            <person name="Trouern-Trend A."/>
            <person name="McMahon S.M."/>
            <person name="Schaberg P.G."/>
            <person name="Yang J."/>
            <person name="Wegrzyn J.L."/>
            <person name="Swenson N.G."/>
        </authorList>
    </citation>
    <scope>NUCLEOTIDE SEQUENCE</scope>
    <source>
        <strain evidence="1">NS2018</strain>
    </source>
</reference>
<proteinExistence type="predicted"/>
<accession>A0AA39T7T9</accession>
<dbReference type="Proteomes" id="UP001168877">
    <property type="component" value="Unassembled WGS sequence"/>
</dbReference>
<comment type="caution">
    <text evidence="1">The sequence shown here is derived from an EMBL/GenBank/DDBJ whole genome shotgun (WGS) entry which is preliminary data.</text>
</comment>
<keyword evidence="2" id="KW-1185">Reference proteome</keyword>
<evidence type="ECO:0000313" key="2">
    <source>
        <dbReference type="Proteomes" id="UP001168877"/>
    </source>
</evidence>
<dbReference type="AlphaFoldDB" id="A0AA39T7T9"/>
<organism evidence="1 2">
    <name type="scientific">Acer saccharum</name>
    <name type="common">Sugar maple</name>
    <dbReference type="NCBI Taxonomy" id="4024"/>
    <lineage>
        <taxon>Eukaryota</taxon>
        <taxon>Viridiplantae</taxon>
        <taxon>Streptophyta</taxon>
        <taxon>Embryophyta</taxon>
        <taxon>Tracheophyta</taxon>
        <taxon>Spermatophyta</taxon>
        <taxon>Magnoliopsida</taxon>
        <taxon>eudicotyledons</taxon>
        <taxon>Gunneridae</taxon>
        <taxon>Pentapetalae</taxon>
        <taxon>rosids</taxon>
        <taxon>malvids</taxon>
        <taxon>Sapindales</taxon>
        <taxon>Sapindaceae</taxon>
        <taxon>Hippocastanoideae</taxon>
        <taxon>Acereae</taxon>
        <taxon>Acer</taxon>
    </lineage>
</organism>
<sequence length="129" mass="14812">MMLVQIYQTLVDNSVENSRVGEKRHVCDVNTFRIKCQKVDEGIMVSDANVRVEHKHSSMTLILDCERKEEYADYMQASLLSFVELLDPFALSSQVRPDVAVTVLSMLCIAFSRYPKTNISLRIFRKVHA</sequence>
<name>A0AA39T7T9_ACESA</name>
<protein>
    <submittedName>
        <fullName evidence="1">Uncharacterized protein</fullName>
    </submittedName>
</protein>